<organism evidence="2 3">
    <name type="scientific">Mycena rosella</name>
    <name type="common">Pink bonnet</name>
    <name type="synonym">Agaricus rosellus</name>
    <dbReference type="NCBI Taxonomy" id="1033263"/>
    <lineage>
        <taxon>Eukaryota</taxon>
        <taxon>Fungi</taxon>
        <taxon>Dikarya</taxon>
        <taxon>Basidiomycota</taxon>
        <taxon>Agaricomycotina</taxon>
        <taxon>Agaricomycetes</taxon>
        <taxon>Agaricomycetidae</taxon>
        <taxon>Agaricales</taxon>
        <taxon>Marasmiineae</taxon>
        <taxon>Mycenaceae</taxon>
        <taxon>Mycena</taxon>
    </lineage>
</organism>
<sequence length="129" mass="15115">RPDKAPARKSAPLTAAQVKENREKRERRQAEIDAMVDKWREMTNTKASELAACFDLKTRYFLDVFFQSGAHMVNHQEKINAYNAFKHEKAVENREQGISKKVHEIHADHIEEYTALTDMEKQALVERFR</sequence>
<name>A0AAD7M7V4_MYCRO</name>
<accession>A0AAD7M7V4</accession>
<evidence type="ECO:0000313" key="3">
    <source>
        <dbReference type="Proteomes" id="UP001221757"/>
    </source>
</evidence>
<gene>
    <name evidence="2" type="ORF">B0H17DRAFT_866798</name>
</gene>
<proteinExistence type="predicted"/>
<dbReference type="EMBL" id="JARKIE010000009">
    <property type="protein sequence ID" value="KAJ7705039.1"/>
    <property type="molecule type" value="Genomic_DNA"/>
</dbReference>
<feature type="compositionally biased region" description="Basic and acidic residues" evidence="1">
    <location>
        <begin position="19"/>
        <end position="29"/>
    </location>
</feature>
<dbReference type="AlphaFoldDB" id="A0AAD7M7V4"/>
<reference evidence="2" key="1">
    <citation type="submission" date="2023-03" db="EMBL/GenBank/DDBJ databases">
        <title>Massive genome expansion in bonnet fungi (Mycena s.s.) driven by repeated elements and novel gene families across ecological guilds.</title>
        <authorList>
            <consortium name="Lawrence Berkeley National Laboratory"/>
            <person name="Harder C.B."/>
            <person name="Miyauchi S."/>
            <person name="Viragh M."/>
            <person name="Kuo A."/>
            <person name="Thoen E."/>
            <person name="Andreopoulos B."/>
            <person name="Lu D."/>
            <person name="Skrede I."/>
            <person name="Drula E."/>
            <person name="Henrissat B."/>
            <person name="Morin E."/>
            <person name="Kohler A."/>
            <person name="Barry K."/>
            <person name="LaButti K."/>
            <person name="Morin E."/>
            <person name="Salamov A."/>
            <person name="Lipzen A."/>
            <person name="Mereny Z."/>
            <person name="Hegedus B."/>
            <person name="Baldrian P."/>
            <person name="Stursova M."/>
            <person name="Weitz H."/>
            <person name="Taylor A."/>
            <person name="Grigoriev I.V."/>
            <person name="Nagy L.G."/>
            <person name="Martin F."/>
            <person name="Kauserud H."/>
        </authorList>
    </citation>
    <scope>NUCLEOTIDE SEQUENCE</scope>
    <source>
        <strain evidence="2">CBHHK067</strain>
    </source>
</reference>
<evidence type="ECO:0000313" key="2">
    <source>
        <dbReference type="EMBL" id="KAJ7705039.1"/>
    </source>
</evidence>
<evidence type="ECO:0000256" key="1">
    <source>
        <dbReference type="SAM" id="MobiDB-lite"/>
    </source>
</evidence>
<dbReference type="Proteomes" id="UP001221757">
    <property type="component" value="Unassembled WGS sequence"/>
</dbReference>
<keyword evidence="3" id="KW-1185">Reference proteome</keyword>
<feature type="region of interest" description="Disordered" evidence="1">
    <location>
        <begin position="1"/>
        <end position="29"/>
    </location>
</feature>
<protein>
    <submittedName>
        <fullName evidence="2">Uncharacterized protein</fullName>
    </submittedName>
</protein>
<feature type="non-terminal residue" evidence="2">
    <location>
        <position position="1"/>
    </location>
</feature>
<feature type="non-terminal residue" evidence="2">
    <location>
        <position position="129"/>
    </location>
</feature>
<comment type="caution">
    <text evidence="2">The sequence shown here is derived from an EMBL/GenBank/DDBJ whole genome shotgun (WGS) entry which is preliminary data.</text>
</comment>